<feature type="non-terminal residue" evidence="1">
    <location>
        <position position="1"/>
    </location>
</feature>
<dbReference type="eggNOG" id="ENOG502QPJZ">
    <property type="taxonomic scope" value="Eukaryota"/>
</dbReference>
<gene>
    <name evidence="1" type="ORF">OSTLU_7768</name>
</gene>
<dbReference type="OMA" id="WESEDII"/>
<dbReference type="PIRSF" id="PIRSF026426">
    <property type="entry name" value="DUF1499"/>
    <property type="match status" value="1"/>
</dbReference>
<reference evidence="1 2" key="1">
    <citation type="journal article" date="2007" name="Proc. Natl. Acad. Sci. U.S.A.">
        <title>The tiny eukaryote Ostreococcus provides genomic insights into the paradox of plankton speciation.</title>
        <authorList>
            <person name="Palenik B."/>
            <person name="Grimwood J."/>
            <person name="Aerts A."/>
            <person name="Rouze P."/>
            <person name="Salamov A."/>
            <person name="Putnam N."/>
            <person name="Dupont C."/>
            <person name="Jorgensen R."/>
            <person name="Derelle E."/>
            <person name="Rombauts S."/>
            <person name="Zhou K."/>
            <person name="Otillar R."/>
            <person name="Merchant S.S."/>
            <person name="Podell S."/>
            <person name="Gaasterland T."/>
            <person name="Napoli C."/>
            <person name="Gendler K."/>
            <person name="Manuell A."/>
            <person name="Tai V."/>
            <person name="Vallon O."/>
            <person name="Piganeau G."/>
            <person name="Jancek S."/>
            <person name="Heijde M."/>
            <person name="Jabbari K."/>
            <person name="Bowler C."/>
            <person name="Lohr M."/>
            <person name="Robbens S."/>
            <person name="Werner G."/>
            <person name="Dubchak I."/>
            <person name="Pazour G.J."/>
            <person name="Ren Q."/>
            <person name="Paulsen I."/>
            <person name="Delwiche C."/>
            <person name="Schmutz J."/>
            <person name="Rokhsar D."/>
            <person name="Van de Peer Y."/>
            <person name="Moreau H."/>
            <person name="Grigoriev I.V."/>
        </authorList>
    </citation>
    <scope>NUCLEOTIDE SEQUENCE [LARGE SCALE GENOMIC DNA]</scope>
    <source>
        <strain evidence="1 2">CCE9901</strain>
    </source>
</reference>
<dbReference type="GeneID" id="5006668"/>
<dbReference type="Proteomes" id="UP000001568">
    <property type="component" value="Chromosome 20"/>
</dbReference>
<evidence type="ECO:0008006" key="3">
    <source>
        <dbReference type="Google" id="ProtNLM"/>
    </source>
</evidence>
<dbReference type="PANTHER" id="PTHR34801:SF2">
    <property type="entry name" value="EXPRESSED PROTEIN"/>
    <property type="match status" value="1"/>
</dbReference>
<protein>
    <recommendedName>
        <fullName evidence="3">DUF1499 domain-containing protein</fullName>
    </recommendedName>
</protein>
<dbReference type="Pfam" id="PF07386">
    <property type="entry name" value="DUF1499"/>
    <property type="match status" value="1"/>
</dbReference>
<dbReference type="Gramene" id="ABP01087">
    <property type="protein sequence ID" value="ABP01087"/>
    <property type="gene ID" value="OSTLU_7768"/>
</dbReference>
<evidence type="ECO:0000313" key="1">
    <source>
        <dbReference type="EMBL" id="ABP01087.1"/>
    </source>
</evidence>
<dbReference type="RefSeq" id="XP_001422770.1">
    <property type="nucleotide sequence ID" value="XM_001422733.1"/>
</dbReference>
<keyword evidence="2" id="KW-1185">Reference proteome</keyword>
<dbReference type="OrthoDB" id="41501at2759"/>
<dbReference type="KEGG" id="olu:OSTLU_7768"/>
<sequence length="139" mass="15673">LALCPSTPNCVGTADEFNDTLHYIPAWTYNDEEKIARGGAAKTTSEAMQELVDVTLTTDCDGFTPTIVERTDDYLRLEYKSKIFGFVDDVEFWFPKDVGNSKSRVDYRSASRLGQSDGDANRKRIKTLRLALSKYGWKS</sequence>
<accession>A4SBG0</accession>
<proteinExistence type="predicted"/>
<name>A4SBG0_OSTLU</name>
<dbReference type="InterPro" id="IPR010865">
    <property type="entry name" value="DUF1499"/>
</dbReference>
<evidence type="ECO:0000313" key="2">
    <source>
        <dbReference type="Proteomes" id="UP000001568"/>
    </source>
</evidence>
<feature type="non-terminal residue" evidence="1">
    <location>
        <position position="139"/>
    </location>
</feature>
<dbReference type="HOGENOM" id="CLU_105603_0_0_1"/>
<dbReference type="EMBL" id="CP000600">
    <property type="protein sequence ID" value="ABP01087.1"/>
    <property type="molecule type" value="Genomic_DNA"/>
</dbReference>
<organism evidence="1 2">
    <name type="scientific">Ostreococcus lucimarinus (strain CCE9901)</name>
    <dbReference type="NCBI Taxonomy" id="436017"/>
    <lineage>
        <taxon>Eukaryota</taxon>
        <taxon>Viridiplantae</taxon>
        <taxon>Chlorophyta</taxon>
        <taxon>Mamiellophyceae</taxon>
        <taxon>Mamiellales</taxon>
        <taxon>Bathycoccaceae</taxon>
        <taxon>Ostreococcus</taxon>
    </lineage>
</organism>
<dbReference type="AlphaFoldDB" id="A4SBG0"/>
<dbReference type="PANTHER" id="PTHR34801">
    <property type="entry name" value="EXPRESSED PROTEIN"/>
    <property type="match status" value="1"/>
</dbReference>